<feature type="compositionally biased region" description="Polar residues" evidence="1">
    <location>
        <begin position="176"/>
        <end position="204"/>
    </location>
</feature>
<feature type="domain" description="DUF7345" evidence="3">
    <location>
        <begin position="44"/>
        <end position="173"/>
    </location>
</feature>
<proteinExistence type="predicted"/>
<dbReference type="EMBL" id="CP071462">
    <property type="protein sequence ID" value="QSW98402.1"/>
    <property type="molecule type" value="Genomic_DNA"/>
</dbReference>
<reference evidence="4 5" key="1">
    <citation type="submission" date="2021-03" db="EMBL/GenBank/DDBJ databases">
        <title>Haloterrigena longa sp. nov. and Haloterrigena limicola sp. nov., extremely halophilic archaea isolated from a salt lake.</title>
        <authorList>
            <person name="Henglin C."/>
        </authorList>
    </citation>
    <scope>NUCLEOTIDE SEQUENCE [LARGE SCALE GENOMIC DNA]</scope>
    <source>
        <strain evidence="4 5">KZCA68</strain>
    </source>
</reference>
<dbReference type="Pfam" id="PF24034">
    <property type="entry name" value="DUF7343"/>
    <property type="match status" value="1"/>
</dbReference>
<name>A0A8A2VDD6_9EURY</name>
<sequence length="386" mass="41573">MLCLIAFVPAGSSAALAQSGETNGDDRSPLLPSVGPEVDTTVTRIDVAANGTARWSATIQTRLTNESDVDDYEAFQERFRADREEYADRFERRMTGVVSSASESTGRTMAASSFRAETSIQEVPRRWGTVTYSFTWTNFTATEDEAVVVGDVFEGGLYLDADDYLEIVGPDGYTPTATTPQPDETNGTTVVWTGPNDFTDQRPTASFEPASSESMAASASDSDRWLSLSPTLLGMTFVFMLALVGLTLVVASDREPFSTIGSRLSIPDSLETATESDDAESTAVNTDSDTSTDEPPRSAAIAKPSDATASGADAALDSDLLTDENRVRRLLERNDGRMRQADIVDELEWSASKTSRVVSGMADEGTVEKLRIGRENVIDLVDDGDP</sequence>
<feature type="region of interest" description="Disordered" evidence="1">
    <location>
        <begin position="268"/>
        <end position="316"/>
    </location>
</feature>
<feature type="compositionally biased region" description="Low complexity" evidence="1">
    <location>
        <begin position="305"/>
        <end position="316"/>
    </location>
</feature>
<feature type="domain" description="DUF7343" evidence="2">
    <location>
        <begin position="320"/>
        <end position="380"/>
    </location>
</feature>
<keyword evidence="5" id="KW-1185">Reference proteome</keyword>
<protein>
    <submittedName>
        <fullName evidence="4">DUF4897 domain-containing protein</fullName>
    </submittedName>
</protein>
<feature type="region of interest" description="Disordered" evidence="1">
    <location>
        <begin position="16"/>
        <end position="36"/>
    </location>
</feature>
<dbReference type="InterPro" id="IPR055769">
    <property type="entry name" value="DUF7345"/>
</dbReference>
<feature type="region of interest" description="Disordered" evidence="1">
    <location>
        <begin position="176"/>
        <end position="220"/>
    </location>
</feature>
<evidence type="ECO:0000256" key="1">
    <source>
        <dbReference type="SAM" id="MobiDB-lite"/>
    </source>
</evidence>
<evidence type="ECO:0000313" key="5">
    <source>
        <dbReference type="Proteomes" id="UP000663203"/>
    </source>
</evidence>
<dbReference type="KEGG" id="hakz:J0X25_13480"/>
<dbReference type="Pfam" id="PF24036">
    <property type="entry name" value="DUF7345"/>
    <property type="match status" value="1"/>
</dbReference>
<dbReference type="AlphaFoldDB" id="A0A8A2VDD6"/>
<dbReference type="Proteomes" id="UP000663203">
    <property type="component" value="Chromosome"/>
</dbReference>
<accession>A0A8A2VDD6</accession>
<gene>
    <name evidence="4" type="ORF">J0X25_13480</name>
</gene>
<evidence type="ECO:0000313" key="4">
    <source>
        <dbReference type="EMBL" id="QSW98402.1"/>
    </source>
</evidence>
<organism evidence="4 5">
    <name type="scientific">Haloterrigena alkaliphila</name>
    <dbReference type="NCBI Taxonomy" id="2816475"/>
    <lineage>
        <taxon>Archaea</taxon>
        <taxon>Methanobacteriati</taxon>
        <taxon>Methanobacteriota</taxon>
        <taxon>Stenosarchaea group</taxon>
        <taxon>Halobacteria</taxon>
        <taxon>Halobacteriales</taxon>
        <taxon>Natrialbaceae</taxon>
        <taxon>Haloterrigena</taxon>
    </lineage>
</organism>
<feature type="compositionally biased region" description="Low complexity" evidence="1">
    <location>
        <begin position="205"/>
        <end position="220"/>
    </location>
</feature>
<evidence type="ECO:0000259" key="2">
    <source>
        <dbReference type="Pfam" id="PF24034"/>
    </source>
</evidence>
<dbReference type="InterPro" id="IPR055767">
    <property type="entry name" value="DUF7343"/>
</dbReference>
<evidence type="ECO:0000259" key="3">
    <source>
        <dbReference type="Pfam" id="PF24036"/>
    </source>
</evidence>